<dbReference type="InterPro" id="IPR008927">
    <property type="entry name" value="6-PGluconate_DH-like_C_sf"/>
</dbReference>
<dbReference type="Gene3D" id="1.10.1040.10">
    <property type="entry name" value="N-(1-d-carboxylethyl)-l-norvaline Dehydrogenase, domain 2"/>
    <property type="match status" value="1"/>
</dbReference>
<evidence type="ECO:0000256" key="2">
    <source>
        <dbReference type="ARBA" id="ARBA00023002"/>
    </source>
</evidence>
<dbReference type="PANTHER" id="PTHR43060">
    <property type="entry name" value="3-HYDROXYISOBUTYRATE DEHYDROGENASE-LIKE 1, MITOCHONDRIAL-RELATED"/>
    <property type="match status" value="1"/>
</dbReference>
<gene>
    <name evidence="6" type="ORF">H9636_08170</name>
</gene>
<evidence type="ECO:0000259" key="4">
    <source>
        <dbReference type="Pfam" id="PF03446"/>
    </source>
</evidence>
<keyword evidence="3" id="KW-0520">NAD</keyword>
<proteinExistence type="inferred from homology"/>
<feature type="domain" description="6-phosphogluconate dehydrogenase NADP-binding" evidence="4">
    <location>
        <begin position="9"/>
        <end position="168"/>
    </location>
</feature>
<dbReference type="Pfam" id="PF14833">
    <property type="entry name" value="NAD_binding_11"/>
    <property type="match status" value="1"/>
</dbReference>
<dbReference type="RefSeq" id="WP_191707129.1">
    <property type="nucleotide sequence ID" value="NZ_JACSQA010000009.1"/>
</dbReference>
<dbReference type="InterPro" id="IPR029154">
    <property type="entry name" value="HIBADH-like_NADP-bd"/>
</dbReference>
<dbReference type="InterPro" id="IPR006115">
    <property type="entry name" value="6PGDH_NADP-bd"/>
</dbReference>
<keyword evidence="2" id="KW-0560">Oxidoreductase</keyword>
<dbReference type="PANTHER" id="PTHR43060:SF15">
    <property type="entry name" value="3-HYDROXYISOBUTYRATE DEHYDROGENASE-LIKE 1, MITOCHONDRIAL-RELATED"/>
    <property type="match status" value="1"/>
</dbReference>
<evidence type="ECO:0000313" key="7">
    <source>
        <dbReference type="Proteomes" id="UP000640930"/>
    </source>
</evidence>
<organism evidence="6 7">
    <name type="scientific">Ureibacillus galli</name>
    <dbReference type="NCBI Taxonomy" id="2762222"/>
    <lineage>
        <taxon>Bacteria</taxon>
        <taxon>Bacillati</taxon>
        <taxon>Bacillota</taxon>
        <taxon>Bacilli</taxon>
        <taxon>Bacillales</taxon>
        <taxon>Caryophanaceae</taxon>
        <taxon>Ureibacillus</taxon>
    </lineage>
</organism>
<dbReference type="SUPFAM" id="SSF48179">
    <property type="entry name" value="6-phosphogluconate dehydrogenase C-terminal domain-like"/>
    <property type="match status" value="1"/>
</dbReference>
<comment type="similarity">
    <text evidence="1">Belongs to the HIBADH-related family.</text>
</comment>
<dbReference type="EMBL" id="JACSQA010000009">
    <property type="protein sequence ID" value="MBD8026630.1"/>
    <property type="molecule type" value="Genomic_DNA"/>
</dbReference>
<protein>
    <submittedName>
        <fullName evidence="6">NAD(P)-dependent oxidoreductase</fullName>
    </submittedName>
</protein>
<dbReference type="Gene3D" id="3.40.50.720">
    <property type="entry name" value="NAD(P)-binding Rossmann-like Domain"/>
    <property type="match status" value="1"/>
</dbReference>
<dbReference type="SUPFAM" id="SSF51735">
    <property type="entry name" value="NAD(P)-binding Rossmann-fold domains"/>
    <property type="match status" value="1"/>
</dbReference>
<dbReference type="PIRSF" id="PIRSF000103">
    <property type="entry name" value="HIBADH"/>
    <property type="match status" value="1"/>
</dbReference>
<evidence type="ECO:0000313" key="6">
    <source>
        <dbReference type="EMBL" id="MBD8026630.1"/>
    </source>
</evidence>
<dbReference type="InterPro" id="IPR036291">
    <property type="entry name" value="NAD(P)-bd_dom_sf"/>
</dbReference>
<sequence>MEMTLHNKKIAFIGTGVMGASIVKHLLKANFDVTVYSRTKSKTNNLIDLGANWASTPKEAAAGKDIIFTMVGFPSDVEEVYSGQDGILQAAKEGAIVVDMTTSEPTLAKKLYTMAKEKGIFSMDAPVSGGDVGAQNGTLSIMVGGDKEIFDELLPILQIFGSNIVYQGGPGAGQHTKMCNQLLIATNMIGVCESIAYALKAGLDIEKVLQSISTGAAGSWSLSNLGPRMIKGDLEPGFYVKHFIKDMKIAIEEAERMDLDLPGVKLSKQLYNTLLEKGYGEKGTQALIKYYVED</sequence>
<name>A0ABR8XBN7_9BACL</name>
<keyword evidence="7" id="KW-1185">Reference proteome</keyword>
<evidence type="ECO:0000256" key="3">
    <source>
        <dbReference type="ARBA" id="ARBA00023027"/>
    </source>
</evidence>
<accession>A0ABR8XBN7</accession>
<dbReference type="Pfam" id="PF03446">
    <property type="entry name" value="NAD_binding_2"/>
    <property type="match status" value="1"/>
</dbReference>
<reference evidence="6 7" key="1">
    <citation type="submission" date="2020-08" db="EMBL/GenBank/DDBJ databases">
        <title>A Genomic Blueprint of the Chicken Gut Microbiome.</title>
        <authorList>
            <person name="Gilroy R."/>
            <person name="Ravi A."/>
            <person name="Getino M."/>
            <person name="Pursley I."/>
            <person name="Horton D.L."/>
            <person name="Alikhan N.-F."/>
            <person name="Baker D."/>
            <person name="Gharbi K."/>
            <person name="Hall N."/>
            <person name="Watson M."/>
            <person name="Adriaenssens E.M."/>
            <person name="Foster-Nyarko E."/>
            <person name="Jarju S."/>
            <person name="Secka A."/>
            <person name="Antonio M."/>
            <person name="Oren A."/>
            <person name="Chaudhuri R."/>
            <person name="La Ragione R.M."/>
            <person name="Hildebrand F."/>
            <person name="Pallen M.J."/>
        </authorList>
    </citation>
    <scope>NUCLEOTIDE SEQUENCE [LARGE SCALE GENOMIC DNA]</scope>
    <source>
        <strain evidence="6 7">Re31</strain>
    </source>
</reference>
<evidence type="ECO:0000256" key="1">
    <source>
        <dbReference type="ARBA" id="ARBA00009080"/>
    </source>
</evidence>
<evidence type="ECO:0000259" key="5">
    <source>
        <dbReference type="Pfam" id="PF14833"/>
    </source>
</evidence>
<feature type="domain" description="3-hydroxyisobutyrate dehydrogenase-like NAD-binding" evidence="5">
    <location>
        <begin position="171"/>
        <end position="291"/>
    </location>
</feature>
<dbReference type="InterPro" id="IPR013328">
    <property type="entry name" value="6PGD_dom2"/>
</dbReference>
<dbReference type="Proteomes" id="UP000640930">
    <property type="component" value="Unassembled WGS sequence"/>
</dbReference>
<dbReference type="InterPro" id="IPR015815">
    <property type="entry name" value="HIBADH-related"/>
</dbReference>
<comment type="caution">
    <text evidence="6">The sequence shown here is derived from an EMBL/GenBank/DDBJ whole genome shotgun (WGS) entry which is preliminary data.</text>
</comment>